<feature type="region of interest" description="Disordered" evidence="1">
    <location>
        <begin position="31"/>
        <end position="59"/>
    </location>
</feature>
<organism evidence="2 3">
    <name type="scientific">Bipolaris victoriae (strain FI3)</name>
    <name type="common">Victoria blight of oats agent</name>
    <name type="synonym">Cochliobolus victoriae</name>
    <dbReference type="NCBI Taxonomy" id="930091"/>
    <lineage>
        <taxon>Eukaryota</taxon>
        <taxon>Fungi</taxon>
        <taxon>Dikarya</taxon>
        <taxon>Ascomycota</taxon>
        <taxon>Pezizomycotina</taxon>
        <taxon>Dothideomycetes</taxon>
        <taxon>Pleosporomycetidae</taxon>
        <taxon>Pleosporales</taxon>
        <taxon>Pleosporineae</taxon>
        <taxon>Pleosporaceae</taxon>
        <taxon>Bipolaris</taxon>
    </lineage>
</organism>
<keyword evidence="3" id="KW-1185">Reference proteome</keyword>
<dbReference type="Proteomes" id="UP000054337">
    <property type="component" value="Unassembled WGS sequence"/>
</dbReference>
<sequence>VRAWRRLPHYHGTTKKSSLLHRSDPCLLDQWDRPHSLPQLTRNDRKRQPSRQATAISLP</sequence>
<accession>W7EU39</accession>
<dbReference type="AlphaFoldDB" id="W7EU39"/>
<gene>
    <name evidence="2" type="ORF">COCVIDRAFT_86954</name>
</gene>
<protein>
    <submittedName>
        <fullName evidence="2">Uncharacterized protein</fullName>
    </submittedName>
</protein>
<feature type="compositionally biased region" description="Polar residues" evidence="1">
    <location>
        <begin position="50"/>
        <end position="59"/>
    </location>
</feature>
<dbReference type="RefSeq" id="XP_014561308.1">
    <property type="nucleotide sequence ID" value="XM_014705822.1"/>
</dbReference>
<dbReference type="HOGENOM" id="CLU_2967148_0_0_1"/>
<evidence type="ECO:0000256" key="1">
    <source>
        <dbReference type="SAM" id="MobiDB-lite"/>
    </source>
</evidence>
<proteinExistence type="predicted"/>
<evidence type="ECO:0000313" key="2">
    <source>
        <dbReference type="EMBL" id="EUN31691.1"/>
    </source>
</evidence>
<feature type="non-terminal residue" evidence="2">
    <location>
        <position position="1"/>
    </location>
</feature>
<evidence type="ECO:0000313" key="3">
    <source>
        <dbReference type="Proteomes" id="UP000054337"/>
    </source>
</evidence>
<dbReference type="EMBL" id="KI968697">
    <property type="protein sequence ID" value="EUN31691.1"/>
    <property type="molecule type" value="Genomic_DNA"/>
</dbReference>
<reference evidence="2 3" key="1">
    <citation type="journal article" date="2013" name="PLoS Genet.">
        <title>Comparative genome structure, secondary metabolite, and effector coding capacity across Cochliobolus pathogens.</title>
        <authorList>
            <person name="Condon B.J."/>
            <person name="Leng Y."/>
            <person name="Wu D."/>
            <person name="Bushley K.E."/>
            <person name="Ohm R.A."/>
            <person name="Otillar R."/>
            <person name="Martin J."/>
            <person name="Schackwitz W."/>
            <person name="Grimwood J."/>
            <person name="MohdZainudin N."/>
            <person name="Xue C."/>
            <person name="Wang R."/>
            <person name="Manning V.A."/>
            <person name="Dhillon B."/>
            <person name="Tu Z.J."/>
            <person name="Steffenson B.J."/>
            <person name="Salamov A."/>
            <person name="Sun H."/>
            <person name="Lowry S."/>
            <person name="LaButti K."/>
            <person name="Han J."/>
            <person name="Copeland A."/>
            <person name="Lindquist E."/>
            <person name="Barry K."/>
            <person name="Schmutz J."/>
            <person name="Baker S.E."/>
            <person name="Ciuffetti L.M."/>
            <person name="Grigoriev I.V."/>
            <person name="Zhong S."/>
            <person name="Turgeon B.G."/>
        </authorList>
    </citation>
    <scope>NUCLEOTIDE SEQUENCE [LARGE SCALE GENOMIC DNA]</scope>
    <source>
        <strain evidence="2 3">FI3</strain>
    </source>
</reference>
<name>W7EU39_BIPV3</name>
<dbReference type="GeneID" id="26258573"/>